<evidence type="ECO:0000259" key="2">
    <source>
        <dbReference type="Pfam" id="PF19904"/>
    </source>
</evidence>
<feature type="domain" description="DUF6377" evidence="2">
    <location>
        <begin position="280"/>
        <end position="526"/>
    </location>
</feature>
<dbReference type="EMBL" id="FOJG01000001">
    <property type="protein sequence ID" value="SEW36306.1"/>
    <property type="molecule type" value="Genomic_DNA"/>
</dbReference>
<dbReference type="Gene3D" id="1.25.40.10">
    <property type="entry name" value="Tetratricopeptide repeat domain"/>
    <property type="match status" value="1"/>
</dbReference>
<sequence length="564" mass="64479">MRLELTAENKTPEFQHSKIPIAVMKRIVLLHVICLFFIKGYTQSAGASLPALNRVISEAAIYDKAKQHEIDSLQLLVQLSPPDNDLRKRYHLYAALFEAYKVYKFDSAYSYARKMNELAVTLQDKALLMDTRLKLSFTLLSSGMYKETADALAGMDAAQLADSNKANYYALMARFYYDLGDYNKDTVYTPRYAVIAGHYIDSALTFWAKDSYDYMYFSGLKALKAGHNEVAQPYFQSLLERKNLTLHELAVAASTWSVFYTNGNDIDKAIELLVMAAIADIKTSTKETSATFILANLLYKKNDVKNASVCIEQAIAESTFYGARQRKVQVSAILPLIEAEKISIVESQKSILLRYAVTVTLLLLLVIGLGVIIYKQVKRLKSAQRVISAAHEKEQAINRQLAETNDKLSDANKIKEQYIGYFFNINAAFYEKIEKFKKSVDKKISDRKLDDIRQLTNAINLKNEKEELLKQFDHAFLKLFPNFITTFNSLFREEDRIVLEDHELMNTDLRIFALIRMGIHDTDKIAHILQYSVNTINTYKTRVKNKSVVVNEEFEKKIMEIKAV</sequence>
<keyword evidence="1" id="KW-1133">Transmembrane helix</keyword>
<dbReference type="Proteomes" id="UP000199310">
    <property type="component" value="Unassembled WGS sequence"/>
</dbReference>
<protein>
    <recommendedName>
        <fullName evidence="2">DUF6377 domain-containing protein</fullName>
    </recommendedName>
</protein>
<dbReference type="AlphaFoldDB" id="A0A1I0R6P3"/>
<organism evidence="3 4">
    <name type="scientific">Chitinophaga arvensicola</name>
    <dbReference type="NCBI Taxonomy" id="29529"/>
    <lineage>
        <taxon>Bacteria</taxon>
        <taxon>Pseudomonadati</taxon>
        <taxon>Bacteroidota</taxon>
        <taxon>Chitinophagia</taxon>
        <taxon>Chitinophagales</taxon>
        <taxon>Chitinophagaceae</taxon>
        <taxon>Chitinophaga</taxon>
    </lineage>
</organism>
<name>A0A1I0R6P3_9BACT</name>
<gene>
    <name evidence="3" type="ORF">SAMN04488122_2373</name>
</gene>
<feature type="transmembrane region" description="Helical" evidence="1">
    <location>
        <begin position="352"/>
        <end position="374"/>
    </location>
</feature>
<keyword evidence="4" id="KW-1185">Reference proteome</keyword>
<keyword evidence="1" id="KW-0812">Transmembrane</keyword>
<evidence type="ECO:0000313" key="4">
    <source>
        <dbReference type="Proteomes" id="UP000199310"/>
    </source>
</evidence>
<reference evidence="4" key="1">
    <citation type="submission" date="2016-10" db="EMBL/GenBank/DDBJ databases">
        <authorList>
            <person name="Varghese N."/>
            <person name="Submissions S."/>
        </authorList>
    </citation>
    <scope>NUCLEOTIDE SEQUENCE [LARGE SCALE GENOMIC DNA]</scope>
    <source>
        <strain evidence="4">DSM 3695</strain>
    </source>
</reference>
<dbReference type="STRING" id="29529.SAMN04488122_2373"/>
<dbReference type="InterPro" id="IPR045957">
    <property type="entry name" value="DUF6377"/>
</dbReference>
<proteinExistence type="predicted"/>
<evidence type="ECO:0000313" key="3">
    <source>
        <dbReference type="EMBL" id="SEW36306.1"/>
    </source>
</evidence>
<dbReference type="SUPFAM" id="SSF48452">
    <property type="entry name" value="TPR-like"/>
    <property type="match status" value="1"/>
</dbReference>
<dbReference type="Pfam" id="PF19904">
    <property type="entry name" value="DUF6377"/>
    <property type="match status" value="1"/>
</dbReference>
<accession>A0A1I0R6P3</accession>
<evidence type="ECO:0000256" key="1">
    <source>
        <dbReference type="SAM" id="Phobius"/>
    </source>
</evidence>
<keyword evidence="1" id="KW-0472">Membrane</keyword>
<dbReference type="InterPro" id="IPR011990">
    <property type="entry name" value="TPR-like_helical_dom_sf"/>
</dbReference>